<dbReference type="Gene3D" id="3.40.710.10">
    <property type="entry name" value="DD-peptidase/beta-lactamase superfamily"/>
    <property type="match status" value="1"/>
</dbReference>
<dbReference type="EMBL" id="CP022604">
    <property type="protein sequence ID" value="ASV86503.1"/>
    <property type="molecule type" value="Genomic_DNA"/>
</dbReference>
<dbReference type="Pfam" id="PF00144">
    <property type="entry name" value="Beta-lactamase"/>
    <property type="match status" value="1"/>
</dbReference>
<evidence type="ECO:0000256" key="3">
    <source>
        <dbReference type="ARBA" id="ARBA00012865"/>
    </source>
</evidence>
<dbReference type="InterPro" id="IPR001466">
    <property type="entry name" value="Beta-lactam-related"/>
</dbReference>
<dbReference type="InterPro" id="IPR001586">
    <property type="entry name" value="Beta-lactam_class-C_AS"/>
</dbReference>
<dbReference type="PANTHER" id="PTHR46825">
    <property type="entry name" value="D-ALANYL-D-ALANINE-CARBOXYPEPTIDASE/ENDOPEPTIDASE AMPH"/>
    <property type="match status" value="1"/>
</dbReference>
<proteinExistence type="inferred from homology"/>
<evidence type="ECO:0000256" key="1">
    <source>
        <dbReference type="ARBA" id="ARBA00001526"/>
    </source>
</evidence>
<dbReference type="PANTHER" id="PTHR46825:SF8">
    <property type="entry name" value="BETA-LACTAMASE-RELATED"/>
    <property type="match status" value="1"/>
</dbReference>
<sequence>MNRRYLLSFALALGAVPLDPGSAAETAIEQKAKDIFASTVREYKIPGLVVGATQNGRHSFYSYGFASLADQRPVSPDTIFELGSVSKLFTATLAAIAEQKGELSLDDTVAKHLCSNTCRIGDDITLMDLATHHSGGLPLQVPDEVDHVDKMAAWLKIWKPTQPGARSYSNVSIGMLGHITSKSMGMTYENTLKAELLTGLGLSNTWITVSNEAIADYAYGYDKTDQAIRVNPGVLDAEAYGIKSTARDMLTFLDAQLGQREVPADIKTAIARTHEGQFRTAYFTQDMIWEQYEWPVDEKKLISGNAPDFILNPQREDRIVPALPPQKQVLLNKTGSTNGFGAYVAFLPDKDLGVVVLANRNYPNEARVKATYALINALVSQE</sequence>
<dbReference type="PROSITE" id="PS00336">
    <property type="entry name" value="BETA_LACTAMASE_C"/>
    <property type="match status" value="1"/>
</dbReference>
<evidence type="ECO:0000256" key="6">
    <source>
        <dbReference type="RuleBase" id="RU361140"/>
    </source>
</evidence>
<accession>A0A248UI34</accession>
<dbReference type="GO" id="GO:0017001">
    <property type="term" value="P:antibiotic catabolic process"/>
    <property type="evidence" value="ECO:0007669"/>
    <property type="project" value="InterPro"/>
</dbReference>
<evidence type="ECO:0000256" key="2">
    <source>
        <dbReference type="ARBA" id="ARBA00007840"/>
    </source>
</evidence>
<reference evidence="8 9" key="1">
    <citation type="submission" date="2017-07" db="EMBL/GenBank/DDBJ databases">
        <title>Phylogenetic study on the rhizospheric bacterium Ochrobactrum sp. A44.</title>
        <authorList>
            <person name="Krzyzanowska D.M."/>
            <person name="Ossowicki A."/>
            <person name="Rajewska M."/>
            <person name="Maciag T."/>
            <person name="Kaczynski Z."/>
            <person name="Czerwicka M."/>
            <person name="Jafra S."/>
        </authorList>
    </citation>
    <scope>NUCLEOTIDE SEQUENCE [LARGE SCALE GENOMIC DNA]</scope>
    <source>
        <strain evidence="8 9">A44</strain>
    </source>
</reference>
<gene>
    <name evidence="8" type="ORF">CES85_2311</name>
</gene>
<keyword evidence="4 6" id="KW-0378">Hydrolase</keyword>
<comment type="similarity">
    <text evidence="2 6">Belongs to the class-C beta-lactamase family.</text>
</comment>
<name>A0A248UI34_9HYPH</name>
<dbReference type="KEGG" id="och:CES85_2311"/>
<dbReference type="AlphaFoldDB" id="A0A248UI34"/>
<evidence type="ECO:0000256" key="4">
    <source>
        <dbReference type="ARBA" id="ARBA00022801"/>
    </source>
</evidence>
<dbReference type="SUPFAM" id="SSF56601">
    <property type="entry name" value="beta-lactamase/transpeptidase-like"/>
    <property type="match status" value="1"/>
</dbReference>
<evidence type="ECO:0000259" key="7">
    <source>
        <dbReference type="Pfam" id="PF00144"/>
    </source>
</evidence>
<evidence type="ECO:0000313" key="9">
    <source>
        <dbReference type="Proteomes" id="UP000215256"/>
    </source>
</evidence>
<dbReference type="InterPro" id="IPR012338">
    <property type="entry name" value="Beta-lactam/transpept-like"/>
</dbReference>
<dbReference type="InterPro" id="IPR050491">
    <property type="entry name" value="AmpC-like"/>
</dbReference>
<feature type="domain" description="Beta-lactamase-related" evidence="7">
    <location>
        <begin position="34"/>
        <end position="374"/>
    </location>
</feature>
<organism evidence="8 9">
    <name type="scientific">Ochrobactrum quorumnocens</name>
    <dbReference type="NCBI Taxonomy" id="271865"/>
    <lineage>
        <taxon>Bacteria</taxon>
        <taxon>Pseudomonadati</taxon>
        <taxon>Pseudomonadota</taxon>
        <taxon>Alphaproteobacteria</taxon>
        <taxon>Hyphomicrobiales</taxon>
        <taxon>Brucellaceae</taxon>
        <taxon>Brucella/Ochrobactrum group</taxon>
        <taxon>Ochrobactrum</taxon>
    </lineage>
</organism>
<protein>
    <recommendedName>
        <fullName evidence="3 6">Beta-lactamase</fullName>
        <ecNumber evidence="3 6">3.5.2.6</ecNumber>
    </recommendedName>
</protein>
<dbReference type="RefSeq" id="WP_244923271.1">
    <property type="nucleotide sequence ID" value="NZ_CP022604.1"/>
</dbReference>
<comment type="catalytic activity">
    <reaction evidence="1 6">
        <text>a beta-lactam + H2O = a substituted beta-amino acid</text>
        <dbReference type="Rhea" id="RHEA:20401"/>
        <dbReference type="ChEBI" id="CHEBI:15377"/>
        <dbReference type="ChEBI" id="CHEBI:35627"/>
        <dbReference type="ChEBI" id="CHEBI:140347"/>
        <dbReference type="EC" id="3.5.2.6"/>
    </reaction>
</comment>
<dbReference type="GO" id="GO:0008800">
    <property type="term" value="F:beta-lactamase activity"/>
    <property type="evidence" value="ECO:0007669"/>
    <property type="project" value="UniProtKB-UniRule"/>
</dbReference>
<evidence type="ECO:0000313" key="8">
    <source>
        <dbReference type="EMBL" id="ASV86503.1"/>
    </source>
</evidence>
<dbReference type="GO" id="GO:0030288">
    <property type="term" value="C:outer membrane-bounded periplasmic space"/>
    <property type="evidence" value="ECO:0007669"/>
    <property type="project" value="InterPro"/>
</dbReference>
<dbReference type="EC" id="3.5.2.6" evidence="3 6"/>
<dbReference type="NCBIfam" id="NF033085">
    <property type="entry name" value="bla_class_C"/>
    <property type="match status" value="1"/>
</dbReference>
<dbReference type="GO" id="GO:0046677">
    <property type="term" value="P:response to antibiotic"/>
    <property type="evidence" value="ECO:0007669"/>
    <property type="project" value="UniProtKB-UniRule"/>
</dbReference>
<evidence type="ECO:0000256" key="5">
    <source>
        <dbReference type="ARBA" id="ARBA00023251"/>
    </source>
</evidence>
<dbReference type="Proteomes" id="UP000215256">
    <property type="component" value="Chromosome 1"/>
</dbReference>
<dbReference type="InterPro" id="IPR058136">
    <property type="entry name" value="AmpC"/>
</dbReference>
<keyword evidence="5 6" id="KW-0046">Antibiotic resistance</keyword>